<comment type="similarity">
    <text evidence="8">Belongs to the glycosyltransferase 2 family. CrtQ subfamily.</text>
</comment>
<evidence type="ECO:0000256" key="9">
    <source>
        <dbReference type="ARBA" id="ARBA00040345"/>
    </source>
</evidence>
<comment type="function">
    <text evidence="6">Catalyzes the glycosylation of 4,4'-diaponeurosporenoate, i.e. the esterification of glucose at the C1'' position with the carboxyl group of 4,4'-diaponeurosporenic acid, to form glycosyl-4,4'-diaponeurosporenoate. This is a step in the biosynthesis of staphyloxanthin, an orange pigment present in most staphylococci strains.</text>
</comment>
<organism evidence="12 13">
    <name type="scientific">Streptomyces tauricus</name>
    <dbReference type="NCBI Taxonomy" id="68274"/>
    <lineage>
        <taxon>Bacteria</taxon>
        <taxon>Bacillati</taxon>
        <taxon>Actinomycetota</taxon>
        <taxon>Actinomycetes</taxon>
        <taxon>Kitasatosporales</taxon>
        <taxon>Streptomycetaceae</taxon>
        <taxon>Streptomyces</taxon>
        <taxon>Streptomyces aurantiacus group</taxon>
    </lineage>
</organism>
<dbReference type="RefSeq" id="WP_265648525.1">
    <property type="nucleotide sequence ID" value="NZ_CP108133.1"/>
</dbReference>
<name>A0ABZ1J7L5_9ACTN</name>
<keyword evidence="2" id="KW-1003">Cell membrane</keyword>
<evidence type="ECO:0000313" key="12">
    <source>
        <dbReference type="EMBL" id="WTP47365.1"/>
    </source>
</evidence>
<dbReference type="Pfam" id="PF00535">
    <property type="entry name" value="Glycos_transf_2"/>
    <property type="match status" value="1"/>
</dbReference>
<evidence type="ECO:0000256" key="3">
    <source>
        <dbReference type="ARBA" id="ARBA00022676"/>
    </source>
</evidence>
<comment type="subcellular location">
    <subcellularLocation>
        <location evidence="1">Cell membrane</location>
    </subcellularLocation>
</comment>
<evidence type="ECO:0000256" key="6">
    <source>
        <dbReference type="ARBA" id="ARBA00037281"/>
    </source>
</evidence>
<protein>
    <recommendedName>
        <fullName evidence="9">4,4'-diaponeurosporenoate glycosyltransferase</fullName>
    </recommendedName>
</protein>
<keyword evidence="5" id="KW-0472">Membrane</keyword>
<evidence type="ECO:0000256" key="2">
    <source>
        <dbReference type="ARBA" id="ARBA00022475"/>
    </source>
</evidence>
<dbReference type="Gene3D" id="3.90.550.10">
    <property type="entry name" value="Spore Coat Polysaccharide Biosynthesis Protein SpsA, Chain A"/>
    <property type="match status" value="1"/>
</dbReference>
<sequence length="268" mass="27663">MAVVVPAHNEERRIAACLRSVRVAAAQVAPLPVVIVVVADACTDATARLAARGGAHVVETRGHNVGLARAAGVDRALELLGDAGQNAWLAMTDADTTVPTAWLTHQVARAGEGHDAVLGTIRLAPTTADAVLVARHDAAYFRTRRFHGAGGAWEHPHVHGANLGVSAAAYLRVGGFASLVTGEDRDLAARLVATGHRVARTDRHPVHTAARLRGRAPGGLADLLVSLHPATGPRATPTGSDEAGVDCVRTPGVPGGGKSVRDVPVRNL</sequence>
<evidence type="ECO:0000256" key="8">
    <source>
        <dbReference type="ARBA" id="ARBA00038120"/>
    </source>
</evidence>
<dbReference type="SUPFAM" id="SSF53448">
    <property type="entry name" value="Nucleotide-diphospho-sugar transferases"/>
    <property type="match status" value="1"/>
</dbReference>
<feature type="region of interest" description="Disordered" evidence="10">
    <location>
        <begin position="232"/>
        <end position="268"/>
    </location>
</feature>
<evidence type="ECO:0000313" key="13">
    <source>
        <dbReference type="Proteomes" id="UP001432166"/>
    </source>
</evidence>
<comment type="pathway">
    <text evidence="7">Carotenoid biosynthesis; staphyloxanthin biosynthesis; staphyloxanthin from farnesyl diphosphate: step 4/5.</text>
</comment>
<gene>
    <name evidence="12" type="ORF">OG288_02960</name>
</gene>
<proteinExistence type="inferred from homology"/>
<dbReference type="EMBL" id="CP108133">
    <property type="protein sequence ID" value="WTP47365.1"/>
    <property type="molecule type" value="Genomic_DNA"/>
</dbReference>
<evidence type="ECO:0000259" key="11">
    <source>
        <dbReference type="Pfam" id="PF00535"/>
    </source>
</evidence>
<feature type="domain" description="Glycosyltransferase 2-like" evidence="11">
    <location>
        <begin position="3"/>
        <end position="129"/>
    </location>
</feature>
<accession>A0ABZ1J7L5</accession>
<evidence type="ECO:0000256" key="10">
    <source>
        <dbReference type="SAM" id="MobiDB-lite"/>
    </source>
</evidence>
<keyword evidence="4 12" id="KW-0808">Transferase</keyword>
<dbReference type="PANTHER" id="PTHR43646">
    <property type="entry name" value="GLYCOSYLTRANSFERASE"/>
    <property type="match status" value="1"/>
</dbReference>
<dbReference type="PANTHER" id="PTHR43646:SF2">
    <property type="entry name" value="GLYCOSYLTRANSFERASE 2-LIKE DOMAIN-CONTAINING PROTEIN"/>
    <property type="match status" value="1"/>
</dbReference>
<feature type="compositionally biased region" description="Basic and acidic residues" evidence="10">
    <location>
        <begin position="259"/>
        <end position="268"/>
    </location>
</feature>
<evidence type="ECO:0000256" key="4">
    <source>
        <dbReference type="ARBA" id="ARBA00022679"/>
    </source>
</evidence>
<keyword evidence="3 12" id="KW-0328">Glycosyltransferase</keyword>
<evidence type="ECO:0000256" key="1">
    <source>
        <dbReference type="ARBA" id="ARBA00004236"/>
    </source>
</evidence>
<reference evidence="12" key="1">
    <citation type="submission" date="2022-10" db="EMBL/GenBank/DDBJ databases">
        <title>The complete genomes of actinobacterial strains from the NBC collection.</title>
        <authorList>
            <person name="Joergensen T.S."/>
            <person name="Alvarez Arevalo M."/>
            <person name="Sterndorff E.B."/>
            <person name="Faurdal D."/>
            <person name="Vuksanovic O."/>
            <person name="Mourched A.-S."/>
            <person name="Charusanti P."/>
            <person name="Shaw S."/>
            <person name="Blin K."/>
            <person name="Weber T."/>
        </authorList>
    </citation>
    <scope>NUCLEOTIDE SEQUENCE</scope>
    <source>
        <strain evidence="12">NBC_00189</strain>
    </source>
</reference>
<keyword evidence="13" id="KW-1185">Reference proteome</keyword>
<evidence type="ECO:0000256" key="7">
    <source>
        <dbReference type="ARBA" id="ARBA00037904"/>
    </source>
</evidence>
<dbReference type="Proteomes" id="UP001432166">
    <property type="component" value="Chromosome"/>
</dbReference>
<dbReference type="GO" id="GO:0016757">
    <property type="term" value="F:glycosyltransferase activity"/>
    <property type="evidence" value="ECO:0007669"/>
    <property type="project" value="UniProtKB-KW"/>
</dbReference>
<dbReference type="InterPro" id="IPR029044">
    <property type="entry name" value="Nucleotide-diphossugar_trans"/>
</dbReference>
<dbReference type="InterPro" id="IPR001173">
    <property type="entry name" value="Glyco_trans_2-like"/>
</dbReference>
<evidence type="ECO:0000256" key="5">
    <source>
        <dbReference type="ARBA" id="ARBA00023136"/>
    </source>
</evidence>